<keyword evidence="3" id="KW-1185">Reference proteome</keyword>
<reference evidence="2" key="1">
    <citation type="submission" date="2021-03" db="EMBL/GenBank/DDBJ databases">
        <authorList>
            <person name="Tagirdzhanova G."/>
        </authorList>
    </citation>
    <scope>NUCLEOTIDE SEQUENCE</scope>
</reference>
<feature type="coiled-coil region" evidence="1">
    <location>
        <begin position="155"/>
        <end position="182"/>
    </location>
</feature>
<gene>
    <name evidence="2" type="ORF">IMSHALPRED_010978</name>
</gene>
<proteinExistence type="predicted"/>
<protein>
    <submittedName>
        <fullName evidence="2">Uncharacterized protein</fullName>
    </submittedName>
</protein>
<organism evidence="2 3">
    <name type="scientific">Imshaugia aleurites</name>
    <dbReference type="NCBI Taxonomy" id="172621"/>
    <lineage>
        <taxon>Eukaryota</taxon>
        <taxon>Fungi</taxon>
        <taxon>Dikarya</taxon>
        <taxon>Ascomycota</taxon>
        <taxon>Pezizomycotina</taxon>
        <taxon>Lecanoromycetes</taxon>
        <taxon>OSLEUM clade</taxon>
        <taxon>Lecanoromycetidae</taxon>
        <taxon>Lecanorales</taxon>
        <taxon>Lecanorineae</taxon>
        <taxon>Parmeliaceae</taxon>
        <taxon>Imshaugia</taxon>
    </lineage>
</organism>
<evidence type="ECO:0000256" key="1">
    <source>
        <dbReference type="SAM" id="Coils"/>
    </source>
</evidence>
<name>A0A8H3IZL1_9LECA</name>
<dbReference type="AlphaFoldDB" id="A0A8H3IZL1"/>
<evidence type="ECO:0000313" key="2">
    <source>
        <dbReference type="EMBL" id="CAF9936995.1"/>
    </source>
</evidence>
<dbReference type="Proteomes" id="UP000664534">
    <property type="component" value="Unassembled WGS sequence"/>
</dbReference>
<dbReference type="EMBL" id="CAJPDT010000096">
    <property type="protein sequence ID" value="CAF9936995.1"/>
    <property type="molecule type" value="Genomic_DNA"/>
</dbReference>
<dbReference type="OrthoDB" id="5328647at2759"/>
<keyword evidence="1" id="KW-0175">Coiled coil</keyword>
<sequence length="216" mass="24556">MSSPYAQGLDLLLRLQERIRNIKSGATDHCITTKRWYALRQDWKHLTLALIATGEAADKAVAASSQQEAQYRACANRSIRSGEFRARQADACLSQFSLSRNIEAVNRSQGLEMIYIRWCQLRATADLTKQAKRFHLTRKRLDLRKKRADRACSGANHLREEMAQCVREYEHLETEVLNVQRAIQDLWDMLSRSDGRDMGVSASVLDGNTDQMAVGV</sequence>
<accession>A0A8H3IZL1</accession>
<evidence type="ECO:0000313" key="3">
    <source>
        <dbReference type="Proteomes" id="UP000664534"/>
    </source>
</evidence>
<comment type="caution">
    <text evidence="2">The sequence shown here is derived from an EMBL/GenBank/DDBJ whole genome shotgun (WGS) entry which is preliminary data.</text>
</comment>